<proteinExistence type="predicted"/>
<reference evidence="2" key="1">
    <citation type="submission" date="2023-10" db="EMBL/GenBank/DDBJ databases">
        <authorList>
            <person name="Chen Y."/>
            <person name="Shah S."/>
            <person name="Dougan E. K."/>
            <person name="Thang M."/>
            <person name="Chan C."/>
        </authorList>
    </citation>
    <scope>NUCLEOTIDE SEQUENCE [LARGE SCALE GENOMIC DNA]</scope>
</reference>
<dbReference type="Proteomes" id="UP001189429">
    <property type="component" value="Unassembled WGS sequence"/>
</dbReference>
<evidence type="ECO:0000313" key="2">
    <source>
        <dbReference type="EMBL" id="CAK0886394.1"/>
    </source>
</evidence>
<dbReference type="EMBL" id="CAUYUJ010018797">
    <property type="protein sequence ID" value="CAK0886394.1"/>
    <property type="molecule type" value="Genomic_DNA"/>
</dbReference>
<evidence type="ECO:0000256" key="1">
    <source>
        <dbReference type="SAM" id="MobiDB-lite"/>
    </source>
</evidence>
<keyword evidence="3" id="KW-1185">Reference proteome</keyword>
<gene>
    <name evidence="2" type="ORF">PCOR1329_LOCUS67753</name>
</gene>
<comment type="caution">
    <text evidence="2">The sequence shown here is derived from an EMBL/GenBank/DDBJ whole genome shotgun (WGS) entry which is preliminary data.</text>
</comment>
<protein>
    <submittedName>
        <fullName evidence="2">Uncharacterized protein</fullName>
    </submittedName>
</protein>
<name>A0ABN9WLP4_9DINO</name>
<feature type="region of interest" description="Disordered" evidence="1">
    <location>
        <begin position="54"/>
        <end position="88"/>
    </location>
</feature>
<feature type="compositionally biased region" description="Gly residues" evidence="1">
    <location>
        <begin position="64"/>
        <end position="76"/>
    </location>
</feature>
<organism evidence="2 3">
    <name type="scientific">Prorocentrum cordatum</name>
    <dbReference type="NCBI Taxonomy" id="2364126"/>
    <lineage>
        <taxon>Eukaryota</taxon>
        <taxon>Sar</taxon>
        <taxon>Alveolata</taxon>
        <taxon>Dinophyceae</taxon>
        <taxon>Prorocentrales</taxon>
        <taxon>Prorocentraceae</taxon>
        <taxon>Prorocentrum</taxon>
    </lineage>
</organism>
<sequence length="199" mass="22071">MTFLRMGPFERVRPRRVRLLAAGVLRGAASRIPPWCCCAAVRCHSDARVRLRGRRHPRDELPRGGPGLLGVHGGAGRRSKSESTDGARQVARPLLLMSPLHIPAKPPRAPRADRGWARRAPKVRRGVVLQRFRCQFEQPRRDSAIRGFLRTASGNLAPARNRRTCLRVLSRRQWLLRAAVVGHSASASQSSLCVHAAAL</sequence>
<accession>A0ABN9WLP4</accession>
<evidence type="ECO:0000313" key="3">
    <source>
        <dbReference type="Proteomes" id="UP001189429"/>
    </source>
</evidence>